<protein>
    <submittedName>
        <fullName evidence="1">Uncharacterized protein</fullName>
    </submittedName>
</protein>
<dbReference type="EMBL" id="JABCIY010000050">
    <property type="protein sequence ID" value="KAF7194877.1"/>
    <property type="molecule type" value="Genomic_DNA"/>
</dbReference>
<gene>
    <name evidence="2" type="ORF">HII31_01424</name>
    <name evidence="1" type="ORF">HII31_03798</name>
</gene>
<comment type="caution">
    <text evidence="1">The sequence shown here is derived from an EMBL/GenBank/DDBJ whole genome shotgun (WGS) entry which is preliminary data.</text>
</comment>
<dbReference type="AlphaFoldDB" id="A0A8H6VLM7"/>
<dbReference type="Proteomes" id="UP000660729">
    <property type="component" value="Unassembled WGS sequence"/>
</dbReference>
<sequence length="195" mass="22555">MDAVAEQFILTKGVANCINLSLEHIQQSPLAEMLKRTTCPDGTTIHLPIRVASRLEAIWHMTATYELDEEARVDCHCAFMNVERLYKSMVYFCQRGTEIEISIFSEWQVAVSMGFIKLIQARHTLALVILAYYAASLTAIRTAWYTQNWAEFVLYEISQMLEDEMKQWIQWPMEQIQQRMSELLVQSPAHISTTT</sequence>
<organism evidence="1 3">
    <name type="scientific">Pseudocercospora fuligena</name>
    <dbReference type="NCBI Taxonomy" id="685502"/>
    <lineage>
        <taxon>Eukaryota</taxon>
        <taxon>Fungi</taxon>
        <taxon>Dikarya</taxon>
        <taxon>Ascomycota</taxon>
        <taxon>Pezizomycotina</taxon>
        <taxon>Dothideomycetes</taxon>
        <taxon>Dothideomycetidae</taxon>
        <taxon>Mycosphaerellales</taxon>
        <taxon>Mycosphaerellaceae</taxon>
        <taxon>Pseudocercospora</taxon>
    </lineage>
</organism>
<accession>A0A8H6VLM7</accession>
<evidence type="ECO:0000313" key="2">
    <source>
        <dbReference type="EMBL" id="KAF7196999.1"/>
    </source>
</evidence>
<evidence type="ECO:0000313" key="1">
    <source>
        <dbReference type="EMBL" id="KAF7194877.1"/>
    </source>
</evidence>
<dbReference type="PANTHER" id="PTHR47784:SF5">
    <property type="entry name" value="STEROL UPTAKE CONTROL PROTEIN 2"/>
    <property type="match status" value="1"/>
</dbReference>
<dbReference type="OrthoDB" id="3546279at2759"/>
<keyword evidence="3" id="KW-1185">Reference proteome</keyword>
<dbReference type="PANTHER" id="PTHR47784">
    <property type="entry name" value="STEROL UPTAKE CONTROL PROTEIN 2"/>
    <property type="match status" value="1"/>
</dbReference>
<dbReference type="InterPro" id="IPR053157">
    <property type="entry name" value="Sterol_Uptake_Regulator"/>
</dbReference>
<dbReference type="GO" id="GO:0001228">
    <property type="term" value="F:DNA-binding transcription activator activity, RNA polymerase II-specific"/>
    <property type="evidence" value="ECO:0007669"/>
    <property type="project" value="TreeGrafter"/>
</dbReference>
<dbReference type="EMBL" id="JABCIY010000019">
    <property type="protein sequence ID" value="KAF7196999.1"/>
    <property type="molecule type" value="Genomic_DNA"/>
</dbReference>
<proteinExistence type="predicted"/>
<name>A0A8H6VLM7_9PEZI</name>
<evidence type="ECO:0000313" key="3">
    <source>
        <dbReference type="Proteomes" id="UP000660729"/>
    </source>
</evidence>
<reference evidence="1" key="1">
    <citation type="submission" date="2020-04" db="EMBL/GenBank/DDBJ databases">
        <title>Draft genome resource of the tomato pathogen Pseudocercospora fuligena.</title>
        <authorList>
            <person name="Zaccaron A."/>
        </authorList>
    </citation>
    <scope>NUCLEOTIDE SEQUENCE</scope>
    <source>
        <strain evidence="1">PF001</strain>
    </source>
</reference>